<dbReference type="Proteomes" id="UP000004703">
    <property type="component" value="Chromosome"/>
</dbReference>
<keyword evidence="1" id="KW-0472">Membrane</keyword>
<dbReference type="GO" id="GO:0016740">
    <property type="term" value="F:transferase activity"/>
    <property type="evidence" value="ECO:0007669"/>
    <property type="project" value="UniProtKB-KW"/>
</dbReference>
<evidence type="ECO:0000256" key="1">
    <source>
        <dbReference type="SAM" id="Phobius"/>
    </source>
</evidence>
<protein>
    <submittedName>
        <fullName evidence="3">Putative glycosyltransferase</fullName>
    </submittedName>
</protein>
<proteinExistence type="predicted"/>
<dbReference type="PANTHER" id="PTHR43646">
    <property type="entry name" value="GLYCOSYLTRANSFERASE"/>
    <property type="match status" value="1"/>
</dbReference>
<feature type="domain" description="Glycosyltransferase 2-like" evidence="2">
    <location>
        <begin position="29"/>
        <end position="155"/>
    </location>
</feature>
<keyword evidence="1" id="KW-1133">Transmembrane helix</keyword>
<dbReference type="AlphaFoldDB" id="A0A5E8H1W2"/>
<dbReference type="Gene3D" id="3.90.550.10">
    <property type="entry name" value="Spore Coat Polysaccharide Biosynthesis Protein SpsA, Chain A"/>
    <property type="match status" value="1"/>
</dbReference>
<gene>
    <name evidence="3" type="ORF">SADFL11_3666</name>
</gene>
<sequence>MAPRSTPYYRSFPLAACNGNGPAQMTIGIVIIGRNEGARFQNCIRSLQGMSDRVVYVDSGSTDDSVSWAKDAGFQVETLPADRPFTAARARNAGYRRLVQKFPDTTFIQFMDGDCQLDAGWLKAGLDYLENHPGVAVTFGRRREQFPDATIYNAMCDLEWNTPIGERQECGGDCLVRRAAFDEAGGYRDDLIAGEEPEMCLRLRENGWRIWRLDAEMTLHDADLQRFSQWWKRSVRAGHAFAEVSWRHRNSPKRIWQRNVFRAVLWGGALPSVTVVAGMIHPAFLLLFLLYPLQLVRLMLRSFRAGRPAAIGFYELIGKFAEFQGVLKHYWNRFLMRNSKIIEYK</sequence>
<name>A0A5E8H1W2_ROSAD</name>
<comment type="caution">
    <text evidence="3">The sequence shown here is derived from an EMBL/GenBank/DDBJ whole genome shotgun (WGS) entry which is preliminary data.</text>
</comment>
<dbReference type="CDD" id="cd00761">
    <property type="entry name" value="Glyco_tranf_GTA_type"/>
    <property type="match status" value="1"/>
</dbReference>
<dbReference type="InterPro" id="IPR001173">
    <property type="entry name" value="Glyco_trans_2-like"/>
</dbReference>
<evidence type="ECO:0000259" key="2">
    <source>
        <dbReference type="Pfam" id="PF00535"/>
    </source>
</evidence>
<dbReference type="SUPFAM" id="SSF53448">
    <property type="entry name" value="Nucleotide-diphospho-sugar transferases"/>
    <property type="match status" value="1"/>
</dbReference>
<feature type="transmembrane region" description="Helical" evidence="1">
    <location>
        <begin position="259"/>
        <end position="277"/>
    </location>
</feature>
<evidence type="ECO:0000313" key="4">
    <source>
        <dbReference type="Proteomes" id="UP000004703"/>
    </source>
</evidence>
<reference evidence="3 4" key="1">
    <citation type="submission" date="2008-01" db="EMBL/GenBank/DDBJ databases">
        <authorList>
            <person name="Wagner-Dobler I."/>
            <person name="Ferriera S."/>
            <person name="Johnson J."/>
            <person name="Kravitz S."/>
            <person name="Beeson K."/>
            <person name="Sutton G."/>
            <person name="Rogers Y.-H."/>
            <person name="Friedman R."/>
            <person name="Frazier M."/>
            <person name="Venter J.C."/>
        </authorList>
    </citation>
    <scope>NUCLEOTIDE SEQUENCE [LARGE SCALE GENOMIC DNA]</scope>
    <source>
        <strain evidence="4">DSM 17067 / NCIMB 14079 / DFL-11</strain>
    </source>
</reference>
<keyword evidence="1" id="KW-0812">Transmembrane</keyword>
<organism evidence="3 4">
    <name type="scientific">Roseibium alexandrii (strain DSM 17067 / NCIMB 14079 / DFL-11)</name>
    <name type="common">Labrenzia alexandrii</name>
    <dbReference type="NCBI Taxonomy" id="244592"/>
    <lineage>
        <taxon>Bacteria</taxon>
        <taxon>Pseudomonadati</taxon>
        <taxon>Pseudomonadota</taxon>
        <taxon>Alphaproteobacteria</taxon>
        <taxon>Hyphomicrobiales</taxon>
        <taxon>Stappiaceae</taxon>
        <taxon>Roseibium</taxon>
    </lineage>
</organism>
<evidence type="ECO:0000313" key="3">
    <source>
        <dbReference type="EMBL" id="EEE46377.2"/>
    </source>
</evidence>
<dbReference type="PANTHER" id="PTHR43646:SF6">
    <property type="entry name" value="PRE-MYCOFACTOCIN GLYCOSYLTRANSFERASE"/>
    <property type="match status" value="1"/>
</dbReference>
<dbReference type="Pfam" id="PF00535">
    <property type="entry name" value="Glycos_transf_2"/>
    <property type="match status" value="1"/>
</dbReference>
<dbReference type="EMBL" id="ACCU02000004">
    <property type="protein sequence ID" value="EEE46377.2"/>
    <property type="molecule type" value="Genomic_DNA"/>
</dbReference>
<dbReference type="RefSeq" id="WP_228198210.1">
    <property type="nucleotide sequence ID" value="NZ_CM011002.1"/>
</dbReference>
<keyword evidence="3" id="KW-0808">Transferase</keyword>
<dbReference type="InterPro" id="IPR029044">
    <property type="entry name" value="Nucleotide-diphossugar_trans"/>
</dbReference>
<accession>A0A5E8H1W2</accession>
<reference evidence="3 4" key="2">
    <citation type="submission" date="2013-04" db="EMBL/GenBank/DDBJ databases">
        <authorList>
            <person name="Fiebig A."/>
            <person name="Pradella S."/>
            <person name="Wagner-Doebler I."/>
        </authorList>
    </citation>
    <scope>NUCLEOTIDE SEQUENCE [LARGE SCALE GENOMIC DNA]</scope>
    <source>
        <strain evidence="4">DSM 17067 / NCIMB 14079 / DFL-11</strain>
    </source>
</reference>